<keyword evidence="1" id="KW-0812">Transmembrane</keyword>
<organism evidence="2">
    <name type="scientific">freshwater metagenome</name>
    <dbReference type="NCBI Taxonomy" id="449393"/>
    <lineage>
        <taxon>unclassified sequences</taxon>
        <taxon>metagenomes</taxon>
        <taxon>ecological metagenomes</taxon>
    </lineage>
</organism>
<name>A0A6J7ECF6_9ZZZZ</name>
<reference evidence="2" key="1">
    <citation type="submission" date="2020-05" db="EMBL/GenBank/DDBJ databases">
        <authorList>
            <person name="Chiriac C."/>
            <person name="Salcher M."/>
            <person name="Ghai R."/>
            <person name="Kavagutti S V."/>
        </authorList>
    </citation>
    <scope>NUCLEOTIDE SEQUENCE</scope>
</reference>
<accession>A0A6J7ECF6</accession>
<keyword evidence="1" id="KW-0472">Membrane</keyword>
<sequence length="147" mass="15141">MTSIYEVLCWIAAGACLISATIGALAFRSGFAHPRAWFAIRVAQGAVVAPAALGAVLLAGVGESGHGLQYGYSLMAAAVSFAAEQLRLASASSVLARLNIDGSEGVRALPEVEQERLARQIALRELGVEAVALMVCVALLLRGAGAY</sequence>
<evidence type="ECO:0000256" key="1">
    <source>
        <dbReference type="SAM" id="Phobius"/>
    </source>
</evidence>
<keyword evidence="1" id="KW-1133">Transmembrane helix</keyword>
<evidence type="ECO:0000313" key="2">
    <source>
        <dbReference type="EMBL" id="CAB4880676.1"/>
    </source>
</evidence>
<dbReference type="EMBL" id="CAFBLU010000031">
    <property type="protein sequence ID" value="CAB4880676.1"/>
    <property type="molecule type" value="Genomic_DNA"/>
</dbReference>
<gene>
    <name evidence="2" type="ORF">UFOPK3444_01389</name>
</gene>
<protein>
    <submittedName>
        <fullName evidence="2">Unannotated protein</fullName>
    </submittedName>
</protein>
<feature type="transmembrane region" description="Helical" evidence="1">
    <location>
        <begin position="36"/>
        <end position="61"/>
    </location>
</feature>
<feature type="transmembrane region" description="Helical" evidence="1">
    <location>
        <begin position="126"/>
        <end position="145"/>
    </location>
</feature>
<proteinExistence type="predicted"/>
<dbReference type="AlphaFoldDB" id="A0A6J7ECF6"/>